<evidence type="ECO:0000259" key="1">
    <source>
        <dbReference type="Pfam" id="PF00582"/>
    </source>
</evidence>
<gene>
    <name evidence="2" type="ORF">ACFQJ7_15855</name>
</gene>
<name>A0ABD5X8L3_9EURY</name>
<sequence>MSRPTILIPVAFPDPAPYPLADMHLEGLSSFEIVLSGYWEVPSQLPVTEAREAHKTEADAVLYEMATHFSRAGAPTEIQLQFGRPGAPKRTHQTRLAREIDADGVLLAAELPPVSNILVPLRDSRRQTEIVEFVSKFHSSDLFALELYHVTADETGTEQAREMLQTVEETLLSRGFSEADIEITVESANDPTAAIAATARDHNLVVMGETEQPNTEGQLFGPVCSSIADTADRPIVVVRK</sequence>
<proteinExistence type="predicted"/>
<dbReference type="AlphaFoldDB" id="A0ABD5X8L3"/>
<dbReference type="Proteomes" id="UP001596414">
    <property type="component" value="Unassembled WGS sequence"/>
</dbReference>
<dbReference type="Pfam" id="PF00582">
    <property type="entry name" value="Usp"/>
    <property type="match status" value="1"/>
</dbReference>
<evidence type="ECO:0000313" key="3">
    <source>
        <dbReference type="Proteomes" id="UP001596414"/>
    </source>
</evidence>
<dbReference type="EMBL" id="JBHSZQ010000050">
    <property type="protein sequence ID" value="MFC7127471.1"/>
    <property type="molecule type" value="Genomic_DNA"/>
</dbReference>
<dbReference type="Gene3D" id="3.40.50.12370">
    <property type="match status" value="1"/>
</dbReference>
<dbReference type="RefSeq" id="WP_267637891.1">
    <property type="nucleotide sequence ID" value="NZ_JAODIY010000011.1"/>
</dbReference>
<reference evidence="2 3" key="1">
    <citation type="journal article" date="2014" name="Int. J. Syst. Evol. Microbiol.">
        <title>Complete genome sequence of Corynebacterium casei LMG S-19264T (=DSM 44701T), isolated from a smear-ripened cheese.</title>
        <authorList>
            <consortium name="US DOE Joint Genome Institute (JGI-PGF)"/>
            <person name="Walter F."/>
            <person name="Albersmeier A."/>
            <person name="Kalinowski J."/>
            <person name="Ruckert C."/>
        </authorList>
    </citation>
    <scope>NUCLEOTIDE SEQUENCE [LARGE SCALE GENOMIC DNA]</scope>
    <source>
        <strain evidence="2 3">CGMCC 4.7215</strain>
    </source>
</reference>
<evidence type="ECO:0000313" key="2">
    <source>
        <dbReference type="EMBL" id="MFC7127471.1"/>
    </source>
</evidence>
<protein>
    <submittedName>
        <fullName evidence="2">Universal stress protein</fullName>
    </submittedName>
</protein>
<comment type="caution">
    <text evidence="2">The sequence shown here is derived from an EMBL/GenBank/DDBJ whole genome shotgun (WGS) entry which is preliminary data.</text>
</comment>
<feature type="domain" description="UspA" evidence="1">
    <location>
        <begin position="117"/>
        <end position="239"/>
    </location>
</feature>
<dbReference type="InterPro" id="IPR006016">
    <property type="entry name" value="UspA"/>
</dbReference>
<organism evidence="2 3">
    <name type="scientific">Halovenus rubra</name>
    <dbReference type="NCBI Taxonomy" id="869890"/>
    <lineage>
        <taxon>Archaea</taxon>
        <taxon>Methanobacteriati</taxon>
        <taxon>Methanobacteriota</taxon>
        <taxon>Stenosarchaea group</taxon>
        <taxon>Halobacteria</taxon>
        <taxon>Halobacteriales</taxon>
        <taxon>Haloarculaceae</taxon>
        <taxon>Halovenus</taxon>
    </lineage>
</organism>
<dbReference type="SUPFAM" id="SSF52402">
    <property type="entry name" value="Adenine nucleotide alpha hydrolases-like"/>
    <property type="match status" value="1"/>
</dbReference>
<accession>A0ABD5X8L3</accession>